<evidence type="ECO:0000313" key="6">
    <source>
        <dbReference type="Proteomes" id="UP000559885"/>
    </source>
</evidence>
<protein>
    <recommendedName>
        <fullName evidence="7">MucBP domain-containing protein</fullName>
    </recommendedName>
</protein>
<dbReference type="Pfam" id="PF18483">
    <property type="entry name" value="Lectin_L-type_dom"/>
    <property type="match status" value="1"/>
</dbReference>
<accession>A0A841ZKV5</accession>
<feature type="chain" id="PRO_5038526927" description="MucBP domain-containing protein" evidence="2">
    <location>
        <begin position="26"/>
        <end position="908"/>
    </location>
</feature>
<evidence type="ECO:0000313" key="5">
    <source>
        <dbReference type="EMBL" id="MBC1521319.1"/>
    </source>
</evidence>
<evidence type="ECO:0008006" key="7">
    <source>
        <dbReference type="Google" id="ProtNLM"/>
    </source>
</evidence>
<dbReference type="Proteomes" id="UP000559885">
    <property type="component" value="Unassembled WGS sequence"/>
</dbReference>
<comment type="caution">
    <text evidence="5">The sequence shown here is derived from an EMBL/GenBank/DDBJ whole genome shotgun (WGS) entry which is preliminary data.</text>
</comment>
<dbReference type="InterPro" id="IPR046746">
    <property type="entry name" value="Big_15"/>
</dbReference>
<organism evidence="5 6">
    <name type="scientific">Listeria aquatica</name>
    <dbReference type="NCBI Taxonomy" id="1494960"/>
    <lineage>
        <taxon>Bacteria</taxon>
        <taxon>Bacillati</taxon>
        <taxon>Bacillota</taxon>
        <taxon>Bacilli</taxon>
        <taxon>Bacillales</taxon>
        <taxon>Listeriaceae</taxon>
        <taxon>Listeria</taxon>
    </lineage>
</organism>
<gene>
    <name evidence="5" type="ORF">HB912_06640</name>
</gene>
<feature type="domain" description="MucBP" evidence="3">
    <location>
        <begin position="418"/>
        <end position="479"/>
    </location>
</feature>
<dbReference type="EMBL" id="JAARRM010000002">
    <property type="protein sequence ID" value="MBC1521319.1"/>
    <property type="molecule type" value="Genomic_DNA"/>
</dbReference>
<keyword evidence="2" id="KW-0732">Signal</keyword>
<dbReference type="Gene3D" id="2.60.120.200">
    <property type="match status" value="1"/>
</dbReference>
<feature type="domain" description="Bacterial Ig" evidence="4">
    <location>
        <begin position="826"/>
        <end position="907"/>
    </location>
</feature>
<dbReference type="SUPFAM" id="SSF49899">
    <property type="entry name" value="Concanavalin A-like lectins/glucanases"/>
    <property type="match status" value="1"/>
</dbReference>
<dbReference type="InterPro" id="IPR009459">
    <property type="entry name" value="MucBP_dom"/>
</dbReference>
<feature type="domain" description="MucBP" evidence="3">
    <location>
        <begin position="347"/>
        <end position="410"/>
    </location>
</feature>
<feature type="signal peptide" evidence="2">
    <location>
        <begin position="1"/>
        <end position="25"/>
    </location>
</feature>
<proteinExistence type="predicted"/>
<dbReference type="Pfam" id="PF20622">
    <property type="entry name" value="Big_15"/>
    <property type="match status" value="5"/>
</dbReference>
<dbReference type="Pfam" id="PF06458">
    <property type="entry name" value="MucBP"/>
    <property type="match status" value="3"/>
</dbReference>
<dbReference type="Gene3D" id="3.10.20.320">
    <property type="entry name" value="Putative peptidoglycan bound protein (lpxtg motif)"/>
    <property type="match status" value="3"/>
</dbReference>
<dbReference type="InterPro" id="IPR013320">
    <property type="entry name" value="ConA-like_dom_sf"/>
</dbReference>
<sequence length="908" mass="98520">MKLLKKGIISLFIAFLTVAPVLNVAGPWEQKAKAADTSTSDVPAPPEEIEDLTKTFEPGNGNASISSDGKAVSLATGYYQAGSIFANYKLNLSKDFTLGAYLYFGKTDPNSKFADGITFTMHNDSRGITALGDDGQALGAYSWDGSYIQNALSFEYDSFFNNSNLDAYDQNLIENTYGHTAFVTPQNLGKLEAQPHNAVSYMTEQIADGSWKKLSIHWDATNHKFTYTFNGVSNSYVIDPNKTFGSNEVYWGFTGSTGHYTGAHDFLIGINELPQQHKVTAHYVDKKTGQKLKDDYSVNVTEGSTYSIPNDEIADYTYDSSSDPLTGTMGMQDREVTLYYNKKENHKLTVHYVDKDTGETVHTDYVANVKEGDAYTAPKETIADYTYDSSSDSLAGTMGSVDKEITLYYTKTIAEHKLTAHYVDKETGKQIHADYTATVKEGDSYSVPKETITDYTYNSSSESLTGTMGTGDKDITVYYDRVLKGTVTADDFIIGEDWTVTGTYTGDVYKLVIMIDGKMSGQKFPTSSPYSLYVGSTKILDTNQNVEVVAYDINGKELDRAKVNLIKSGGVLSPNTFKVGTDSYITGTYTGTITKVQLYVDGVYTGKTIPVKDGKINYYARDVVTSIDQNVELVGLSKNGVELDRKPVQLVAGSGTITADEYKVGSSYITGTSTGDVAKVRISVDGVEKTSIVMVNPDGTFKYYVGGLNLTADSKVEVIGYSSNYEELDRDAVPITSASGTISADTFNVGDYYVTGTATGDVTKVTISVDGKAYPNALTLVKSDGTYSYFVNDKNIKAGSQVEVIGLSARGEELSRATVKVVDLTGTITPDSYKVGTSYITGKVTGNVKRVGLKVDGTTLASFTVVNADGTFRYYAKDKGITEASKVEVIGMDDSNTVFAQANVVLTK</sequence>
<evidence type="ECO:0000259" key="3">
    <source>
        <dbReference type="Pfam" id="PF06458"/>
    </source>
</evidence>
<feature type="domain" description="Bacterial Ig" evidence="4">
    <location>
        <begin position="571"/>
        <end position="651"/>
    </location>
</feature>
<dbReference type="AlphaFoldDB" id="A0A841ZKV5"/>
<feature type="domain" description="Bacterial Ig" evidence="4">
    <location>
        <begin position="485"/>
        <end position="566"/>
    </location>
</feature>
<dbReference type="RefSeq" id="WP_185373162.1">
    <property type="nucleotide sequence ID" value="NZ_JAARRM010000002.1"/>
</dbReference>
<evidence type="ECO:0000256" key="2">
    <source>
        <dbReference type="SAM" id="SignalP"/>
    </source>
</evidence>
<name>A0A841ZKV5_9LIST</name>
<keyword evidence="1" id="KW-0677">Repeat</keyword>
<reference evidence="5 6" key="1">
    <citation type="submission" date="2020-03" db="EMBL/GenBank/DDBJ databases">
        <title>Soil Listeria distribution.</title>
        <authorList>
            <person name="Liao J."/>
            <person name="Wiedmann M."/>
        </authorList>
    </citation>
    <scope>NUCLEOTIDE SEQUENCE [LARGE SCALE GENOMIC DNA]</scope>
    <source>
        <strain evidence="5 6">FSL L7-1507</strain>
    </source>
</reference>
<evidence type="ECO:0000259" key="4">
    <source>
        <dbReference type="Pfam" id="PF20622"/>
    </source>
</evidence>
<dbReference type="InterPro" id="IPR056573">
    <property type="entry name" value="Lectin_L-type_dom"/>
</dbReference>
<evidence type="ECO:0000256" key="1">
    <source>
        <dbReference type="ARBA" id="ARBA00022737"/>
    </source>
</evidence>
<feature type="domain" description="Bacterial Ig" evidence="4">
    <location>
        <begin position="655"/>
        <end position="736"/>
    </location>
</feature>
<feature type="domain" description="Bacterial Ig" evidence="4">
    <location>
        <begin position="740"/>
        <end position="822"/>
    </location>
</feature>
<feature type="domain" description="MucBP" evidence="3">
    <location>
        <begin position="278"/>
        <end position="340"/>
    </location>
</feature>
<dbReference type="CDD" id="cd01951">
    <property type="entry name" value="lectin_L-type"/>
    <property type="match status" value="1"/>
</dbReference>